<keyword evidence="7 9" id="KW-1133">Transmembrane helix</keyword>
<evidence type="ECO:0000256" key="9">
    <source>
        <dbReference type="SAM" id="Phobius"/>
    </source>
</evidence>
<keyword evidence="4" id="KW-0288">FMN</keyword>
<evidence type="ECO:0000256" key="2">
    <source>
        <dbReference type="ARBA" id="ARBA00022553"/>
    </source>
</evidence>
<feature type="transmembrane region" description="Helical" evidence="9">
    <location>
        <begin position="20"/>
        <end position="39"/>
    </location>
</feature>
<dbReference type="PANTHER" id="PTHR30578:SF1">
    <property type="entry name" value="NA(+)-TRANSLOCATING NADH-QUINONE REDUCTASE SUBUNIT B"/>
    <property type="match status" value="1"/>
</dbReference>
<organism evidence="10 11">
    <name type="scientific">Hoeflea alexandrii</name>
    <dbReference type="NCBI Taxonomy" id="288436"/>
    <lineage>
        <taxon>Bacteria</taxon>
        <taxon>Pseudomonadati</taxon>
        <taxon>Pseudomonadota</taxon>
        <taxon>Alphaproteobacteria</taxon>
        <taxon>Hyphomicrobiales</taxon>
        <taxon>Rhizobiaceae</taxon>
        <taxon>Hoeflea</taxon>
    </lineage>
</organism>
<feature type="transmembrane region" description="Helical" evidence="9">
    <location>
        <begin position="117"/>
        <end position="140"/>
    </location>
</feature>
<keyword evidence="1" id="KW-0813">Transport</keyword>
<evidence type="ECO:0000256" key="3">
    <source>
        <dbReference type="ARBA" id="ARBA00022630"/>
    </source>
</evidence>
<evidence type="ECO:0008006" key="12">
    <source>
        <dbReference type="Google" id="ProtNLM"/>
    </source>
</evidence>
<feature type="transmembrane region" description="Helical" evidence="9">
    <location>
        <begin position="78"/>
        <end position="105"/>
    </location>
</feature>
<evidence type="ECO:0000256" key="1">
    <source>
        <dbReference type="ARBA" id="ARBA00022448"/>
    </source>
</evidence>
<dbReference type="Pfam" id="PF03116">
    <property type="entry name" value="NQR2_RnfD_RnfE"/>
    <property type="match status" value="2"/>
</dbReference>
<keyword evidence="3" id="KW-0285">Flavoprotein</keyword>
<keyword evidence="5 9" id="KW-0812">Transmembrane</keyword>
<evidence type="ECO:0000256" key="6">
    <source>
        <dbReference type="ARBA" id="ARBA00022967"/>
    </source>
</evidence>
<name>A0ABT1CL44_9HYPH</name>
<keyword evidence="8 9" id="KW-0472">Membrane</keyword>
<reference evidence="10 11" key="1">
    <citation type="submission" date="2020-01" db="EMBL/GenBank/DDBJ databases">
        <title>Genomes of bacteria type strains.</title>
        <authorList>
            <person name="Chen J."/>
            <person name="Zhu S."/>
            <person name="Yang J."/>
        </authorList>
    </citation>
    <scope>NUCLEOTIDE SEQUENCE [LARGE SCALE GENOMIC DNA]</scope>
    <source>
        <strain evidence="10 11">DSM 16655</strain>
    </source>
</reference>
<accession>A0ABT1CL44</accession>
<feature type="transmembrane region" description="Helical" evidence="9">
    <location>
        <begin position="237"/>
        <end position="258"/>
    </location>
</feature>
<feature type="transmembrane region" description="Helical" evidence="9">
    <location>
        <begin position="45"/>
        <end position="66"/>
    </location>
</feature>
<proteinExistence type="predicted"/>
<gene>
    <name evidence="10" type="ORF">GTW23_00685</name>
</gene>
<dbReference type="Proteomes" id="UP001320715">
    <property type="component" value="Unassembled WGS sequence"/>
</dbReference>
<feature type="transmembrane region" description="Helical" evidence="9">
    <location>
        <begin position="185"/>
        <end position="202"/>
    </location>
</feature>
<keyword evidence="6" id="KW-1278">Translocase</keyword>
<keyword evidence="11" id="KW-1185">Reference proteome</keyword>
<evidence type="ECO:0000256" key="5">
    <source>
        <dbReference type="ARBA" id="ARBA00022692"/>
    </source>
</evidence>
<protein>
    <recommendedName>
        <fullName evidence="12">NADH-quinone reductase</fullName>
    </recommendedName>
</protein>
<feature type="transmembrane region" description="Helical" evidence="9">
    <location>
        <begin position="152"/>
        <end position="179"/>
    </location>
</feature>
<evidence type="ECO:0000256" key="8">
    <source>
        <dbReference type="ARBA" id="ARBA00023136"/>
    </source>
</evidence>
<comment type="caution">
    <text evidence="10">The sequence shown here is derived from an EMBL/GenBank/DDBJ whole genome shotgun (WGS) entry which is preliminary data.</text>
</comment>
<evidence type="ECO:0000313" key="10">
    <source>
        <dbReference type="EMBL" id="MCO6406673.1"/>
    </source>
</evidence>
<dbReference type="InterPro" id="IPR004338">
    <property type="entry name" value="NqrB/RnfD"/>
</dbReference>
<evidence type="ECO:0000256" key="4">
    <source>
        <dbReference type="ARBA" id="ARBA00022643"/>
    </source>
</evidence>
<dbReference type="EMBL" id="JAAAML010000001">
    <property type="protein sequence ID" value="MCO6406673.1"/>
    <property type="molecule type" value="Genomic_DNA"/>
</dbReference>
<evidence type="ECO:0000256" key="7">
    <source>
        <dbReference type="ARBA" id="ARBA00022989"/>
    </source>
</evidence>
<evidence type="ECO:0000313" key="11">
    <source>
        <dbReference type="Proteomes" id="UP001320715"/>
    </source>
</evidence>
<dbReference type="PANTHER" id="PTHR30578">
    <property type="entry name" value="ELECTRON TRANSPORT COMPLEX PROTEIN RNFD"/>
    <property type="match status" value="1"/>
</dbReference>
<keyword evidence="2" id="KW-0597">Phosphoprotein</keyword>
<sequence>MTGWLLDPHLMRQRSGWSPARVTLAQLIALAAPVGVSVAERGAAQIGVLTTALVTCLIWEMAFALIRERALSWHTATVALIFTVLAPETLPLWQVAMAASFGVVFGELVFGGRGYGIVSGAAAAAGFLVFSFTGAGLATVSGAMALATLPGALLLLLGGLISWRVLVSAVAVLIAFGLARDGADSLLLVLTTAVFGLVFLVADPVAAASTQPGRLVYGGLAGLLIVLFDTIEGPAIAPAAIVFACLLASLFAPLIDYLDVKLAVRRREARHG</sequence>
<dbReference type="RefSeq" id="WP_252914237.1">
    <property type="nucleotide sequence ID" value="NZ_JAAAML010000001.1"/>
</dbReference>